<evidence type="ECO:0000259" key="2">
    <source>
        <dbReference type="PROSITE" id="PS50887"/>
    </source>
</evidence>
<dbReference type="PROSITE" id="PS50887">
    <property type="entry name" value="GGDEF"/>
    <property type="match status" value="1"/>
</dbReference>
<proteinExistence type="predicted"/>
<dbReference type="EMBL" id="CP159925">
    <property type="protein sequence ID" value="XCO73618.1"/>
    <property type="molecule type" value="Genomic_DNA"/>
</dbReference>
<dbReference type="InterPro" id="IPR029787">
    <property type="entry name" value="Nucleotide_cyclase"/>
</dbReference>
<dbReference type="SUPFAM" id="SSF55073">
    <property type="entry name" value="Nucleotide cyclase"/>
    <property type="match status" value="1"/>
</dbReference>
<dbReference type="PANTHER" id="PTHR44757:SF2">
    <property type="entry name" value="BIOFILM ARCHITECTURE MAINTENANCE PROTEIN MBAA"/>
    <property type="match status" value="1"/>
</dbReference>
<gene>
    <name evidence="3" type="ORF">ABU614_14605</name>
</gene>
<dbReference type="Pfam" id="PF13185">
    <property type="entry name" value="GAF_2"/>
    <property type="match status" value="2"/>
</dbReference>
<dbReference type="InterPro" id="IPR000160">
    <property type="entry name" value="GGDEF_dom"/>
</dbReference>
<dbReference type="Pfam" id="PF00563">
    <property type="entry name" value="EAL"/>
    <property type="match status" value="1"/>
</dbReference>
<dbReference type="InterPro" id="IPR043128">
    <property type="entry name" value="Rev_trsase/Diguanyl_cyclase"/>
</dbReference>
<protein>
    <submittedName>
        <fullName evidence="3">EAL domain-containing protein</fullName>
    </submittedName>
</protein>
<reference evidence="3" key="1">
    <citation type="submission" date="2024-06" db="EMBL/GenBank/DDBJ databases">
        <authorList>
            <person name="Li S."/>
        </authorList>
    </citation>
    <scope>NUCLEOTIDE SEQUENCE</scope>
    <source>
        <strain evidence="3">SR10</strain>
    </source>
</reference>
<dbReference type="Gene3D" id="3.30.70.270">
    <property type="match status" value="1"/>
</dbReference>
<dbReference type="RefSeq" id="WP_363796519.1">
    <property type="nucleotide sequence ID" value="NZ_CP159925.1"/>
</dbReference>
<dbReference type="InterPro" id="IPR001633">
    <property type="entry name" value="EAL_dom"/>
</dbReference>
<dbReference type="InterPro" id="IPR029016">
    <property type="entry name" value="GAF-like_dom_sf"/>
</dbReference>
<dbReference type="Pfam" id="PF00990">
    <property type="entry name" value="GGDEF"/>
    <property type="match status" value="1"/>
</dbReference>
<dbReference type="SMART" id="SM00052">
    <property type="entry name" value="EAL"/>
    <property type="match status" value="1"/>
</dbReference>
<dbReference type="AlphaFoldDB" id="A0AAU8MQD3"/>
<name>A0AAU8MQD3_9GAMM</name>
<evidence type="ECO:0000313" key="3">
    <source>
        <dbReference type="EMBL" id="XCO73618.1"/>
    </source>
</evidence>
<dbReference type="PROSITE" id="PS50883">
    <property type="entry name" value="EAL"/>
    <property type="match status" value="1"/>
</dbReference>
<dbReference type="Gene3D" id="3.30.450.40">
    <property type="match status" value="2"/>
</dbReference>
<sequence>MHSSDVLPVAAVSGRSTAGDALACALQEALPAGSQVVVCWRDAQGRVSDSSTPGAPAPLRADAAAWLERDPPAVGASGDTRPDRIEAAWWLEDGSRAALVAALPQSMPTPLRAAWLAMARRIVAADLAAVRAHARAEALEKSERLQQALYGIADLAGSGLEMSDLLSRIHGVVCGLTYAENFYIVLYDDVADTMRFLYFADRADPFVADPEQVIRAADMPNSLTLALLRHGEALQGSSTSLRELLNVPPDDFHGPDSADWLGVPMRRGERVCGAIVVQNYDTPGSYGEEDRALLSFVAQHILTALDRVHAREELERRVAERTYALQLSNRDLQAEIIERQRSERLQRALFRIAELTITSDTLSRFYSQVHDVVSELLYARNFYIALLSDDGERLQFPYSIDERDMIRESRRLADGLTEYVIRQGRPLLADRNRIAELHARGEVRSHGSAAHCWLGVPLFRDEAVVGVIAIQSYSRAIAFNARDQELLTFVAHHISIGLARKQAQDRLVTAHGELEQRVASRTRELAHSNAELVAQIGERVRAEQKLTHQALHDTLTGLPNRGRLLERLGQAIAQARRDRRSFAVLFLDLDRFKLVNDSVGHSAGDELLVESSRRIVAAVRGEDMVARLGGDEFAILIENIDGLGAVEDMAHRVLRALGEPCWIAGREVFPSASIGIALWHPRYRDGIELLRDADAAMYRAKGLGRGRCAVFDEEMRDQAMRILDLEADLRRAINGDAFVAYYQPIVRLDDRALIGHEALLRWRHEKRGLLLPREFIGVGEDSGLIEEVDWILYGRAVAELARGGEGYISVNVSPRHFRSGDFADRLLRLLDDAGADPQRLRIEITEVALLDDVPRALRMLRTLRNHGVLAQLDDFGTGFSALSYLHRFPIECLKIDQSFVAGLVGESRPESVAVVRAIQALAGTLAIHTIGEGVETEAQRAALRELGCVYGQGFLFGRPAERLATGAVAAMPTPAGDVAAPAACAAGASSSFTG</sequence>
<dbReference type="SMART" id="SM00065">
    <property type="entry name" value="GAF"/>
    <property type="match status" value="2"/>
</dbReference>
<dbReference type="InterPro" id="IPR035919">
    <property type="entry name" value="EAL_sf"/>
</dbReference>
<dbReference type="PANTHER" id="PTHR44757">
    <property type="entry name" value="DIGUANYLATE CYCLASE DGCP"/>
    <property type="match status" value="1"/>
</dbReference>
<accession>A0AAU8MQD3</accession>
<dbReference type="CDD" id="cd01948">
    <property type="entry name" value="EAL"/>
    <property type="match status" value="1"/>
</dbReference>
<organism evidence="3">
    <name type="scientific">Lysobacter firmicutimachus</name>
    <dbReference type="NCBI Taxonomy" id="1792846"/>
    <lineage>
        <taxon>Bacteria</taxon>
        <taxon>Pseudomonadati</taxon>
        <taxon>Pseudomonadota</taxon>
        <taxon>Gammaproteobacteria</taxon>
        <taxon>Lysobacterales</taxon>
        <taxon>Lysobacteraceae</taxon>
        <taxon>Lysobacter</taxon>
    </lineage>
</organism>
<dbReference type="CDD" id="cd01949">
    <property type="entry name" value="GGDEF"/>
    <property type="match status" value="1"/>
</dbReference>
<dbReference type="InterPro" id="IPR052155">
    <property type="entry name" value="Biofilm_reg_signaling"/>
</dbReference>
<feature type="domain" description="EAL" evidence="1">
    <location>
        <begin position="722"/>
        <end position="973"/>
    </location>
</feature>
<dbReference type="SUPFAM" id="SSF141868">
    <property type="entry name" value="EAL domain-like"/>
    <property type="match status" value="1"/>
</dbReference>
<feature type="domain" description="GGDEF" evidence="2">
    <location>
        <begin position="580"/>
        <end position="713"/>
    </location>
</feature>
<dbReference type="NCBIfam" id="TIGR00254">
    <property type="entry name" value="GGDEF"/>
    <property type="match status" value="1"/>
</dbReference>
<evidence type="ECO:0000259" key="1">
    <source>
        <dbReference type="PROSITE" id="PS50883"/>
    </source>
</evidence>
<dbReference type="Gene3D" id="3.20.20.450">
    <property type="entry name" value="EAL domain"/>
    <property type="match status" value="1"/>
</dbReference>
<dbReference type="SUPFAM" id="SSF55781">
    <property type="entry name" value="GAF domain-like"/>
    <property type="match status" value="2"/>
</dbReference>
<dbReference type="InterPro" id="IPR003018">
    <property type="entry name" value="GAF"/>
</dbReference>
<dbReference type="SMART" id="SM00267">
    <property type="entry name" value="GGDEF"/>
    <property type="match status" value="1"/>
</dbReference>